<reference evidence="1 2" key="1">
    <citation type="submission" date="2017-02" db="EMBL/GenBank/DDBJ databases">
        <title>The complete genomic sequence of a novel cold adapted crude oil-degrading bacterium Planococcus qaidamina Y42.</title>
        <authorList>
            <person name="Yang R."/>
        </authorList>
    </citation>
    <scope>NUCLEOTIDE SEQUENCE [LARGE SCALE GENOMIC DNA]</scope>
    <source>
        <strain evidence="1 2">Y42</strain>
    </source>
</reference>
<protein>
    <recommendedName>
        <fullName evidence="3">CBS domain-containing protein</fullName>
    </recommendedName>
</protein>
<proteinExistence type="predicted"/>
<accession>A0A1Q2KW31</accession>
<sequence>MLGRDPSFKHVFTAGDIAEPLASVTEGEAEKMNMLFEMKNFDVIGFEEDDQVIGFLVRGEVTDPENLRAFVHPFKISHLISENTDLLECLHLLHPKTRLFIINKSEVDAIVTISDIQKPAVRMLFFGIITYFESNAAGLIESVYPDNRWVECLSENRRDKALATYGSLHKRNTEIDLISCTQLSDKVSIFMEDDELRDQFIETSKTKADRFFNRIIRLRDDLAHAQSLTNWFEEKEVVDLVSWLIEVTERIAVRNSGRKG</sequence>
<dbReference type="KEGG" id="pmar:B0X71_04245"/>
<dbReference type="AlphaFoldDB" id="A0A1Q2KW31"/>
<organism evidence="1 2">
    <name type="scientific">Planococcus lenghuensis</name>
    <dbReference type="NCBI Taxonomy" id="2213202"/>
    <lineage>
        <taxon>Bacteria</taxon>
        <taxon>Bacillati</taxon>
        <taxon>Bacillota</taxon>
        <taxon>Bacilli</taxon>
        <taxon>Bacillales</taxon>
        <taxon>Caryophanaceae</taxon>
        <taxon>Planococcus</taxon>
    </lineage>
</organism>
<evidence type="ECO:0000313" key="2">
    <source>
        <dbReference type="Proteomes" id="UP000188184"/>
    </source>
</evidence>
<dbReference type="Proteomes" id="UP000188184">
    <property type="component" value="Chromosome"/>
</dbReference>
<evidence type="ECO:0000313" key="1">
    <source>
        <dbReference type="EMBL" id="AQQ52401.1"/>
    </source>
</evidence>
<gene>
    <name evidence="1" type="ORF">B0X71_04245</name>
</gene>
<dbReference type="RefSeq" id="WP_077588284.1">
    <property type="nucleotide sequence ID" value="NZ_CP019640.1"/>
</dbReference>
<evidence type="ECO:0008006" key="3">
    <source>
        <dbReference type="Google" id="ProtNLM"/>
    </source>
</evidence>
<name>A0A1Q2KW31_9BACL</name>
<dbReference type="EMBL" id="CP019640">
    <property type="protein sequence ID" value="AQQ52401.1"/>
    <property type="molecule type" value="Genomic_DNA"/>
</dbReference>
<keyword evidence="2" id="KW-1185">Reference proteome</keyword>
<dbReference type="OrthoDB" id="187317at2"/>